<evidence type="ECO:0000313" key="2">
    <source>
        <dbReference type="Proteomes" id="UP000593561"/>
    </source>
</evidence>
<dbReference type="AlphaFoldDB" id="A0A7J8QRB3"/>
<protein>
    <submittedName>
        <fullName evidence="1">Uncharacterized protein</fullName>
    </submittedName>
</protein>
<name>A0A7J8QRB3_GOSDV</name>
<gene>
    <name evidence="1" type="ORF">Godav_016808</name>
</gene>
<proteinExistence type="predicted"/>
<evidence type="ECO:0000313" key="1">
    <source>
        <dbReference type="EMBL" id="MBA0604127.1"/>
    </source>
</evidence>
<organism evidence="1 2">
    <name type="scientific">Gossypium davidsonii</name>
    <name type="common">Davidson's cotton</name>
    <name type="synonym">Gossypium klotzschianum subsp. davidsonii</name>
    <dbReference type="NCBI Taxonomy" id="34287"/>
    <lineage>
        <taxon>Eukaryota</taxon>
        <taxon>Viridiplantae</taxon>
        <taxon>Streptophyta</taxon>
        <taxon>Embryophyta</taxon>
        <taxon>Tracheophyta</taxon>
        <taxon>Spermatophyta</taxon>
        <taxon>Magnoliopsida</taxon>
        <taxon>eudicotyledons</taxon>
        <taxon>Gunneridae</taxon>
        <taxon>Pentapetalae</taxon>
        <taxon>rosids</taxon>
        <taxon>malvids</taxon>
        <taxon>Malvales</taxon>
        <taxon>Malvaceae</taxon>
        <taxon>Malvoideae</taxon>
        <taxon>Gossypium</taxon>
    </lineage>
</organism>
<sequence length="82" mass="9602">MSESMAKKFGDFLGKFLDYDASIPFLSQVTHMHIHVCLDVTTPLKRKKKIKIEEAMFVYEKLKLVLDGIYHCVRCHEGGIWW</sequence>
<reference evidence="1 2" key="1">
    <citation type="journal article" date="2019" name="Genome Biol. Evol.">
        <title>Insights into the evolution of the New World diploid cottons (Gossypium, subgenus Houzingenia) based on genome sequencing.</title>
        <authorList>
            <person name="Grover C.E."/>
            <person name="Arick M.A. 2nd"/>
            <person name="Thrash A."/>
            <person name="Conover J.L."/>
            <person name="Sanders W.S."/>
            <person name="Peterson D.G."/>
            <person name="Frelichowski J.E."/>
            <person name="Scheffler J.A."/>
            <person name="Scheffler B.E."/>
            <person name="Wendel J.F."/>
        </authorList>
    </citation>
    <scope>NUCLEOTIDE SEQUENCE [LARGE SCALE GENOMIC DNA]</scope>
    <source>
        <strain evidence="1">27</strain>
        <tissue evidence="1">Leaf</tissue>
    </source>
</reference>
<comment type="caution">
    <text evidence="1">The sequence shown here is derived from an EMBL/GenBank/DDBJ whole genome shotgun (WGS) entry which is preliminary data.</text>
</comment>
<dbReference type="EMBL" id="JABFAC010000001">
    <property type="protein sequence ID" value="MBA0604127.1"/>
    <property type="molecule type" value="Genomic_DNA"/>
</dbReference>
<accession>A0A7J8QRB3</accession>
<dbReference type="Proteomes" id="UP000593561">
    <property type="component" value="Unassembled WGS sequence"/>
</dbReference>
<keyword evidence="2" id="KW-1185">Reference proteome</keyword>